<proteinExistence type="inferred from homology"/>
<dbReference type="InterPro" id="IPR014284">
    <property type="entry name" value="RNA_pol_sigma-70_dom"/>
</dbReference>
<evidence type="ECO:0000256" key="3">
    <source>
        <dbReference type="ARBA" id="ARBA00023082"/>
    </source>
</evidence>
<feature type="domain" description="RNA polymerase sigma factor 70 region 4 type 2" evidence="6">
    <location>
        <begin position="124"/>
        <end position="174"/>
    </location>
</feature>
<evidence type="ECO:0000313" key="7">
    <source>
        <dbReference type="EMBL" id="MET6997183.1"/>
    </source>
</evidence>
<dbReference type="Pfam" id="PF08281">
    <property type="entry name" value="Sigma70_r4_2"/>
    <property type="match status" value="1"/>
</dbReference>
<dbReference type="InterPro" id="IPR013325">
    <property type="entry name" value="RNA_pol_sigma_r2"/>
</dbReference>
<dbReference type="InterPro" id="IPR007627">
    <property type="entry name" value="RNA_pol_sigma70_r2"/>
</dbReference>
<evidence type="ECO:0000259" key="6">
    <source>
        <dbReference type="Pfam" id="PF08281"/>
    </source>
</evidence>
<gene>
    <name evidence="7" type="ORF">ABR189_07370</name>
</gene>
<dbReference type="Gene3D" id="1.10.10.10">
    <property type="entry name" value="Winged helix-like DNA-binding domain superfamily/Winged helix DNA-binding domain"/>
    <property type="match status" value="1"/>
</dbReference>
<dbReference type="PANTHER" id="PTHR43133">
    <property type="entry name" value="RNA POLYMERASE ECF-TYPE SIGMA FACTO"/>
    <property type="match status" value="1"/>
</dbReference>
<evidence type="ECO:0000259" key="5">
    <source>
        <dbReference type="Pfam" id="PF04542"/>
    </source>
</evidence>
<comment type="caution">
    <text evidence="7">The sequence shown here is derived from an EMBL/GenBank/DDBJ whole genome shotgun (WGS) entry which is preliminary data.</text>
</comment>
<keyword evidence="4" id="KW-0804">Transcription</keyword>
<dbReference type="RefSeq" id="WP_354659822.1">
    <property type="nucleotide sequence ID" value="NZ_JBEXAC010000001.1"/>
</dbReference>
<dbReference type="InterPro" id="IPR036388">
    <property type="entry name" value="WH-like_DNA-bd_sf"/>
</dbReference>
<feature type="domain" description="RNA polymerase sigma-70 region 2" evidence="5">
    <location>
        <begin position="27"/>
        <end position="94"/>
    </location>
</feature>
<evidence type="ECO:0000256" key="4">
    <source>
        <dbReference type="ARBA" id="ARBA00023163"/>
    </source>
</evidence>
<dbReference type="SUPFAM" id="SSF88659">
    <property type="entry name" value="Sigma3 and sigma4 domains of RNA polymerase sigma factors"/>
    <property type="match status" value="1"/>
</dbReference>
<reference evidence="7 8" key="1">
    <citation type="submission" date="2024-06" db="EMBL/GenBank/DDBJ databases">
        <title>Chitinophaga defluvii sp. nov., isolated from municipal sewage.</title>
        <authorList>
            <person name="Zhang L."/>
        </authorList>
    </citation>
    <scope>NUCLEOTIDE SEQUENCE [LARGE SCALE GENOMIC DNA]</scope>
    <source>
        <strain evidence="7 8">H8</strain>
    </source>
</reference>
<accession>A0ABV2T2D0</accession>
<protein>
    <submittedName>
        <fullName evidence="7">RNA polymerase sigma-70 factor</fullName>
    </submittedName>
</protein>
<dbReference type="SUPFAM" id="SSF88946">
    <property type="entry name" value="Sigma2 domain of RNA polymerase sigma factors"/>
    <property type="match status" value="1"/>
</dbReference>
<dbReference type="EMBL" id="JBEXAC010000001">
    <property type="protein sequence ID" value="MET6997183.1"/>
    <property type="molecule type" value="Genomic_DNA"/>
</dbReference>
<name>A0ABV2T2D0_9BACT</name>
<dbReference type="Proteomes" id="UP001549749">
    <property type="component" value="Unassembled WGS sequence"/>
</dbReference>
<keyword evidence="3" id="KW-0731">Sigma factor</keyword>
<dbReference type="InterPro" id="IPR013249">
    <property type="entry name" value="RNA_pol_sigma70_r4_t2"/>
</dbReference>
<dbReference type="InterPro" id="IPR014327">
    <property type="entry name" value="RNA_pol_sigma70_bacteroid"/>
</dbReference>
<dbReference type="InterPro" id="IPR013324">
    <property type="entry name" value="RNA_pol_sigma_r3/r4-like"/>
</dbReference>
<keyword evidence="2" id="KW-0805">Transcription regulation</keyword>
<comment type="similarity">
    <text evidence="1">Belongs to the sigma-70 factor family. ECF subfamily.</text>
</comment>
<evidence type="ECO:0000256" key="1">
    <source>
        <dbReference type="ARBA" id="ARBA00010641"/>
    </source>
</evidence>
<dbReference type="InterPro" id="IPR039425">
    <property type="entry name" value="RNA_pol_sigma-70-like"/>
</dbReference>
<dbReference type="PANTHER" id="PTHR43133:SF46">
    <property type="entry name" value="RNA POLYMERASE SIGMA-70 FACTOR ECF SUBFAMILY"/>
    <property type="match status" value="1"/>
</dbReference>
<dbReference type="Gene3D" id="1.10.1740.10">
    <property type="match status" value="1"/>
</dbReference>
<sequence length="200" mass="23725">MSKHLLPNEQELLIQLQSGSHAAFSELYRHYSEQLYYNILAMVKDPVVTEELLQDIFVRIWQKREHLHIEQHFAGYLFQVSRNCVIDFFHKIQREQEIYNRIKALATDQYTHIEEALTDKENSELFQKAVAALPPQRRKVFELCKVQGLSYQQASEQLGVSLSTIKDHMAKARDFIKEFILNNQEITLALYLFLCWHREK</sequence>
<keyword evidence="8" id="KW-1185">Reference proteome</keyword>
<organism evidence="7 8">
    <name type="scientific">Chitinophaga defluvii</name>
    <dbReference type="NCBI Taxonomy" id="3163343"/>
    <lineage>
        <taxon>Bacteria</taxon>
        <taxon>Pseudomonadati</taxon>
        <taxon>Bacteroidota</taxon>
        <taxon>Chitinophagia</taxon>
        <taxon>Chitinophagales</taxon>
        <taxon>Chitinophagaceae</taxon>
        <taxon>Chitinophaga</taxon>
    </lineage>
</organism>
<dbReference type="NCBIfam" id="TIGR02937">
    <property type="entry name" value="sigma70-ECF"/>
    <property type="match status" value="1"/>
</dbReference>
<evidence type="ECO:0000256" key="2">
    <source>
        <dbReference type="ARBA" id="ARBA00023015"/>
    </source>
</evidence>
<dbReference type="NCBIfam" id="TIGR02985">
    <property type="entry name" value="Sig70_bacteroi1"/>
    <property type="match status" value="1"/>
</dbReference>
<evidence type="ECO:0000313" key="8">
    <source>
        <dbReference type="Proteomes" id="UP001549749"/>
    </source>
</evidence>
<dbReference type="Pfam" id="PF04542">
    <property type="entry name" value="Sigma70_r2"/>
    <property type="match status" value="1"/>
</dbReference>